<reference evidence="1" key="2">
    <citation type="submission" date="2021-04" db="EMBL/GenBank/DDBJ databases">
        <authorList>
            <person name="Gilroy R."/>
        </authorList>
    </citation>
    <scope>NUCLEOTIDE SEQUENCE</scope>
    <source>
        <strain evidence="1">CHK186-16707</strain>
    </source>
</reference>
<dbReference type="Proteomes" id="UP000824225">
    <property type="component" value="Unassembled WGS sequence"/>
</dbReference>
<accession>A0A9D2KN08</accession>
<organism evidence="1 2">
    <name type="scientific">Candidatus Mailhella merdigallinarum</name>
    <dbReference type="NCBI Taxonomy" id="2838658"/>
    <lineage>
        <taxon>Bacteria</taxon>
        <taxon>Pseudomonadati</taxon>
        <taxon>Thermodesulfobacteriota</taxon>
        <taxon>Desulfovibrionia</taxon>
        <taxon>Desulfovibrionales</taxon>
        <taxon>Desulfovibrionaceae</taxon>
        <taxon>Mailhella</taxon>
    </lineage>
</organism>
<protein>
    <submittedName>
        <fullName evidence="1">Uncharacterized protein</fullName>
    </submittedName>
</protein>
<evidence type="ECO:0000313" key="2">
    <source>
        <dbReference type="Proteomes" id="UP000824225"/>
    </source>
</evidence>
<evidence type="ECO:0000313" key="1">
    <source>
        <dbReference type="EMBL" id="HJA09452.1"/>
    </source>
</evidence>
<proteinExistence type="predicted"/>
<name>A0A9D2KN08_9BACT</name>
<gene>
    <name evidence="1" type="ORF">H9962_09760</name>
</gene>
<reference evidence="1" key="1">
    <citation type="journal article" date="2021" name="PeerJ">
        <title>Extensive microbial diversity within the chicken gut microbiome revealed by metagenomics and culture.</title>
        <authorList>
            <person name="Gilroy R."/>
            <person name="Ravi A."/>
            <person name="Getino M."/>
            <person name="Pursley I."/>
            <person name="Horton D.L."/>
            <person name="Alikhan N.F."/>
            <person name="Baker D."/>
            <person name="Gharbi K."/>
            <person name="Hall N."/>
            <person name="Watson M."/>
            <person name="Adriaenssens E.M."/>
            <person name="Foster-Nyarko E."/>
            <person name="Jarju S."/>
            <person name="Secka A."/>
            <person name="Antonio M."/>
            <person name="Oren A."/>
            <person name="Chaudhuri R.R."/>
            <person name="La Ragione R."/>
            <person name="Hildebrand F."/>
            <person name="Pallen M.J."/>
        </authorList>
    </citation>
    <scope>NUCLEOTIDE SEQUENCE</scope>
    <source>
        <strain evidence="1">CHK186-16707</strain>
    </source>
</reference>
<comment type="caution">
    <text evidence="1">The sequence shown here is derived from an EMBL/GenBank/DDBJ whole genome shotgun (WGS) entry which is preliminary data.</text>
</comment>
<dbReference type="EMBL" id="DXAN01000032">
    <property type="protein sequence ID" value="HJA09452.1"/>
    <property type="molecule type" value="Genomic_DNA"/>
</dbReference>
<dbReference type="AlphaFoldDB" id="A0A9D2KN08"/>
<sequence>MGAKGEKSSKNRGGFMRLVEYSARERGTSRRLPGRKDGVARFPKYRHTVLVGRFCDPIFLFNILKLLDI</sequence>